<comment type="similarity">
    <text evidence="1">Belongs to the ATP-dependent AMP-binding enzyme family.</text>
</comment>
<evidence type="ECO:0000259" key="3">
    <source>
        <dbReference type="Pfam" id="PF00501"/>
    </source>
</evidence>
<dbReference type="InterPro" id="IPR000873">
    <property type="entry name" value="AMP-dep_synth/lig_dom"/>
</dbReference>
<dbReference type="NCBIfam" id="NF004837">
    <property type="entry name" value="PRK06187.1"/>
    <property type="match status" value="1"/>
</dbReference>
<dbReference type="Pfam" id="PF00501">
    <property type="entry name" value="AMP-binding"/>
    <property type="match status" value="1"/>
</dbReference>
<dbReference type="PROSITE" id="PS00455">
    <property type="entry name" value="AMP_BINDING"/>
    <property type="match status" value="1"/>
</dbReference>
<dbReference type="PANTHER" id="PTHR43767">
    <property type="entry name" value="LONG-CHAIN-FATTY-ACID--COA LIGASE"/>
    <property type="match status" value="1"/>
</dbReference>
<accession>A0A9X2JWW4</accession>
<dbReference type="GO" id="GO:0016877">
    <property type="term" value="F:ligase activity, forming carbon-sulfur bonds"/>
    <property type="evidence" value="ECO:0007669"/>
    <property type="project" value="UniProtKB-ARBA"/>
</dbReference>
<name>A0A9X2JWW4_9MICO</name>
<dbReference type="InterPro" id="IPR042099">
    <property type="entry name" value="ANL_N_sf"/>
</dbReference>
<feature type="domain" description="AMP-binding enzyme C-terminal" evidence="4">
    <location>
        <begin position="457"/>
        <end position="538"/>
    </location>
</feature>
<sequence>MAEQAALPGLMQERALEIGTLLRRAETMFAHKRVVTGTLTGETTATWGEVAARARRLSAALDLLDVPRSARVGSFAWNTQRHVELYLGVPSGGRVLHTLNHRLFADDLRHVLADAADDVVVVDRSLLPTVWTVVAEAPTVRWVVVTDDGADTPLPDDPRVLDYEDLIARVPHPAPPSAVRVAEGDAACLCYTSGTTGRPKGVLYSHRSVVLHALVLLGTDSFAVGERDVIMPVVPMFHVNGWGLPYAAALAGATLVLPGPDTAPAALVDRLERHRVTLTAGVPAVWRSLRPLLAGRDLSALRLVVSGGSALPDSLSQAWERDAGVPITGSWGMTETSPVVAVGRVPTARDGLAPDERRRLLGQPGPTVPLVDVRVVDPEGRPVLRDGATSGELQVAGPTIAAGYHGADPAGADSFTADGWLRTGDVATLDELGTVRIVDRTKDMIKSGGEWISSVTLENHLMDHPHVLEAAVVGVADERWGERPRAFVVLADDALDLPDDLPGIEAALREHLAGRVASWWVPDRFVVLDRIPRTATGKFSKVALRRHA</sequence>
<dbReference type="SUPFAM" id="SSF56801">
    <property type="entry name" value="Acetyl-CoA synthetase-like"/>
    <property type="match status" value="1"/>
</dbReference>
<dbReference type="InterPro" id="IPR045851">
    <property type="entry name" value="AMP-bd_C_sf"/>
</dbReference>
<evidence type="ECO:0000256" key="1">
    <source>
        <dbReference type="ARBA" id="ARBA00006432"/>
    </source>
</evidence>
<organism evidence="5 6">
    <name type="scientific">Promicromonospora thailandica</name>
    <dbReference type="NCBI Taxonomy" id="765201"/>
    <lineage>
        <taxon>Bacteria</taxon>
        <taxon>Bacillati</taxon>
        <taxon>Actinomycetota</taxon>
        <taxon>Actinomycetes</taxon>
        <taxon>Micrococcales</taxon>
        <taxon>Promicromonosporaceae</taxon>
        <taxon>Promicromonospora</taxon>
    </lineage>
</organism>
<protein>
    <submittedName>
        <fullName evidence="5">Fatty-acyl-CoA synthase</fullName>
    </submittedName>
</protein>
<keyword evidence="2" id="KW-0436">Ligase</keyword>
<dbReference type="RefSeq" id="WP_253838563.1">
    <property type="nucleotide sequence ID" value="NZ_JAMTCS010000013.1"/>
</dbReference>
<dbReference type="PANTHER" id="PTHR43767:SF11">
    <property type="entry name" value="MEDIUM-CHAIN-FATTY-ACID--COA LIGASE"/>
    <property type="match status" value="1"/>
</dbReference>
<dbReference type="AlphaFoldDB" id="A0A9X2JWW4"/>
<dbReference type="InterPro" id="IPR025110">
    <property type="entry name" value="AMP-bd_C"/>
</dbReference>
<evidence type="ECO:0000313" key="5">
    <source>
        <dbReference type="EMBL" id="MCP2266566.1"/>
    </source>
</evidence>
<gene>
    <name evidence="5" type="ORF">APR03_003936</name>
</gene>
<dbReference type="FunFam" id="3.30.300.30:FF:000008">
    <property type="entry name" value="2,3-dihydroxybenzoate-AMP ligase"/>
    <property type="match status" value="1"/>
</dbReference>
<evidence type="ECO:0000256" key="2">
    <source>
        <dbReference type="ARBA" id="ARBA00022598"/>
    </source>
</evidence>
<dbReference type="EMBL" id="JAMTCS010000013">
    <property type="protein sequence ID" value="MCP2266566.1"/>
    <property type="molecule type" value="Genomic_DNA"/>
</dbReference>
<proteinExistence type="inferred from homology"/>
<comment type="caution">
    <text evidence="5">The sequence shown here is derived from an EMBL/GenBank/DDBJ whole genome shotgun (WGS) entry which is preliminary data.</text>
</comment>
<reference evidence="5" key="1">
    <citation type="submission" date="2022-06" db="EMBL/GenBank/DDBJ databases">
        <title>Genomic Encyclopedia of Archaeal and Bacterial Type Strains, Phase II (KMG-II): from individual species to whole genera.</title>
        <authorList>
            <person name="Goeker M."/>
        </authorList>
    </citation>
    <scope>NUCLEOTIDE SEQUENCE</scope>
    <source>
        <strain evidence="5">DSM 26652</strain>
    </source>
</reference>
<evidence type="ECO:0000313" key="6">
    <source>
        <dbReference type="Proteomes" id="UP001139493"/>
    </source>
</evidence>
<dbReference type="Proteomes" id="UP001139493">
    <property type="component" value="Unassembled WGS sequence"/>
</dbReference>
<evidence type="ECO:0000259" key="4">
    <source>
        <dbReference type="Pfam" id="PF13193"/>
    </source>
</evidence>
<feature type="domain" description="AMP-dependent synthetase/ligase" evidence="3">
    <location>
        <begin position="29"/>
        <end position="405"/>
    </location>
</feature>
<keyword evidence="6" id="KW-1185">Reference proteome</keyword>
<dbReference type="InterPro" id="IPR020845">
    <property type="entry name" value="AMP-binding_CS"/>
</dbReference>
<dbReference type="Pfam" id="PF13193">
    <property type="entry name" value="AMP-binding_C"/>
    <property type="match status" value="1"/>
</dbReference>
<dbReference type="InterPro" id="IPR050237">
    <property type="entry name" value="ATP-dep_AMP-bd_enzyme"/>
</dbReference>
<dbReference type="Gene3D" id="3.30.300.30">
    <property type="match status" value="1"/>
</dbReference>
<dbReference type="Gene3D" id="3.40.50.12780">
    <property type="entry name" value="N-terminal domain of ligase-like"/>
    <property type="match status" value="1"/>
</dbReference>